<evidence type="ECO:0000313" key="3">
    <source>
        <dbReference type="Proteomes" id="UP000095488"/>
    </source>
</evidence>
<sequence>MITTIVCREDGCDSNCFYIRDNEEKLQLTCIKCNKTWEISRSKQIFTILSNCSSCSNETFKVFKDTEGENIFFKCIKCGNPPEKVYIDDDGVQVSYEVKILNDMKYNLYRLNENLKNLEEKINGLESGQDILEQSLAYVTKFLSN</sequence>
<gene>
    <name evidence="2" type="ORF">ERS852473_02303</name>
</gene>
<evidence type="ECO:0000313" key="2">
    <source>
        <dbReference type="EMBL" id="CUO25060.1"/>
    </source>
</evidence>
<comment type="caution">
    <text evidence="2">The sequence shown here is derived from an EMBL/GenBank/DDBJ whole genome shotgun (WGS) entry which is preliminary data.</text>
</comment>
<evidence type="ECO:0000256" key="1">
    <source>
        <dbReference type="SAM" id="Coils"/>
    </source>
</evidence>
<organism evidence="2 3">
    <name type="scientific">Sarcina ventriculi</name>
    <name type="common">Clostridium ventriculi</name>
    <dbReference type="NCBI Taxonomy" id="1267"/>
    <lineage>
        <taxon>Bacteria</taxon>
        <taxon>Bacillati</taxon>
        <taxon>Bacillota</taxon>
        <taxon>Clostridia</taxon>
        <taxon>Eubacteriales</taxon>
        <taxon>Clostridiaceae</taxon>
        <taxon>Sarcina</taxon>
    </lineage>
</organism>
<dbReference type="RefSeq" id="WP_055260271.1">
    <property type="nucleotide sequence ID" value="NZ_BCMV01000013.1"/>
</dbReference>
<reference evidence="2 3" key="1">
    <citation type="submission" date="2015-09" db="EMBL/GenBank/DDBJ databases">
        <authorList>
            <consortium name="Pathogen Informatics"/>
        </authorList>
    </citation>
    <scope>NUCLEOTIDE SEQUENCE [LARGE SCALE GENOMIC DNA]</scope>
    <source>
        <strain evidence="2 3">2789STDY5834858</strain>
    </source>
</reference>
<feature type="coiled-coil region" evidence="1">
    <location>
        <begin position="101"/>
        <end position="135"/>
    </location>
</feature>
<accession>A0ABM9USQ6</accession>
<dbReference type="Proteomes" id="UP000095488">
    <property type="component" value="Unassembled WGS sequence"/>
</dbReference>
<protein>
    <submittedName>
        <fullName evidence="2">Uncharacterized protein</fullName>
    </submittedName>
</protein>
<name>A0ABM9USQ6_SARVE</name>
<proteinExistence type="predicted"/>
<keyword evidence="1" id="KW-0175">Coiled coil</keyword>
<dbReference type="EMBL" id="CYZR01000015">
    <property type="protein sequence ID" value="CUO25060.1"/>
    <property type="molecule type" value="Genomic_DNA"/>
</dbReference>
<keyword evidence="3" id="KW-1185">Reference proteome</keyword>